<comment type="caution">
    <text evidence="2">The sequence shown here is derived from an EMBL/GenBank/DDBJ whole genome shotgun (WGS) entry which is preliminary data.</text>
</comment>
<protein>
    <submittedName>
        <fullName evidence="2">Uncharacterized protein</fullName>
    </submittedName>
</protein>
<keyword evidence="3" id="KW-1185">Reference proteome</keyword>
<feature type="transmembrane region" description="Helical" evidence="1">
    <location>
        <begin position="17"/>
        <end position="42"/>
    </location>
</feature>
<keyword evidence="1" id="KW-0812">Transmembrane</keyword>
<accession>A0AAD7N9S9</accession>
<feature type="transmembrane region" description="Helical" evidence="1">
    <location>
        <begin position="49"/>
        <end position="72"/>
    </location>
</feature>
<name>A0AAD7N9S9_9AGAR</name>
<dbReference type="EMBL" id="JARJLG010000073">
    <property type="protein sequence ID" value="KAJ7752781.1"/>
    <property type="molecule type" value="Genomic_DNA"/>
</dbReference>
<sequence length="119" mass="13649">MLATIASDFLEELPASWNGVGCSGVSSTCRMLIHFMTLILLFRIRRTSIFWPFVCFIYTPELCEIVDMISLYDLERKWGAFETSGHYLTGWPTSLLFGHVVLLRKINSLCTQMLGYSRI</sequence>
<proteinExistence type="predicted"/>
<keyword evidence="1" id="KW-0472">Membrane</keyword>
<evidence type="ECO:0000313" key="2">
    <source>
        <dbReference type="EMBL" id="KAJ7752781.1"/>
    </source>
</evidence>
<evidence type="ECO:0000256" key="1">
    <source>
        <dbReference type="SAM" id="Phobius"/>
    </source>
</evidence>
<keyword evidence="1" id="KW-1133">Transmembrane helix</keyword>
<reference evidence="2" key="1">
    <citation type="submission" date="2023-03" db="EMBL/GenBank/DDBJ databases">
        <title>Massive genome expansion in bonnet fungi (Mycena s.s.) driven by repeated elements and novel gene families across ecological guilds.</title>
        <authorList>
            <consortium name="Lawrence Berkeley National Laboratory"/>
            <person name="Harder C.B."/>
            <person name="Miyauchi S."/>
            <person name="Viragh M."/>
            <person name="Kuo A."/>
            <person name="Thoen E."/>
            <person name="Andreopoulos B."/>
            <person name="Lu D."/>
            <person name="Skrede I."/>
            <person name="Drula E."/>
            <person name="Henrissat B."/>
            <person name="Morin E."/>
            <person name="Kohler A."/>
            <person name="Barry K."/>
            <person name="LaButti K."/>
            <person name="Morin E."/>
            <person name="Salamov A."/>
            <person name="Lipzen A."/>
            <person name="Mereny Z."/>
            <person name="Hegedus B."/>
            <person name="Baldrian P."/>
            <person name="Stursova M."/>
            <person name="Weitz H."/>
            <person name="Taylor A."/>
            <person name="Grigoriev I.V."/>
            <person name="Nagy L.G."/>
            <person name="Martin F."/>
            <person name="Kauserud H."/>
        </authorList>
    </citation>
    <scope>NUCLEOTIDE SEQUENCE</scope>
    <source>
        <strain evidence="2">CBHHK188m</strain>
    </source>
</reference>
<dbReference type="Proteomes" id="UP001215280">
    <property type="component" value="Unassembled WGS sequence"/>
</dbReference>
<organism evidence="2 3">
    <name type="scientific">Mycena maculata</name>
    <dbReference type="NCBI Taxonomy" id="230809"/>
    <lineage>
        <taxon>Eukaryota</taxon>
        <taxon>Fungi</taxon>
        <taxon>Dikarya</taxon>
        <taxon>Basidiomycota</taxon>
        <taxon>Agaricomycotina</taxon>
        <taxon>Agaricomycetes</taxon>
        <taxon>Agaricomycetidae</taxon>
        <taxon>Agaricales</taxon>
        <taxon>Marasmiineae</taxon>
        <taxon>Mycenaceae</taxon>
        <taxon>Mycena</taxon>
    </lineage>
</organism>
<feature type="transmembrane region" description="Helical" evidence="1">
    <location>
        <begin position="84"/>
        <end position="103"/>
    </location>
</feature>
<gene>
    <name evidence="2" type="ORF">DFH07DRAFT_518920</name>
</gene>
<evidence type="ECO:0000313" key="3">
    <source>
        <dbReference type="Proteomes" id="UP001215280"/>
    </source>
</evidence>
<dbReference type="AlphaFoldDB" id="A0AAD7N9S9"/>